<proteinExistence type="predicted"/>
<feature type="compositionally biased region" description="Basic and acidic residues" evidence="1">
    <location>
        <begin position="62"/>
        <end position="74"/>
    </location>
</feature>
<sequence>MLLSKILVAFQILHYYDISAHPLSLSNHLVKRSEKLEDLIMELKKETRLLYDSAGSSANHPGETRNSGKKENAEQAYKRLHDDIKRLKRENDDKNLKLEKILGELQTSGQKYWDENTCQKISALSDILKNEQKKINKTAQSLPPLEHTKGQKYQSENHIQNLYNLMKTVNEGEGRKTAILAKINDYLSNHHFLSSK</sequence>
<evidence type="ECO:0000313" key="3">
    <source>
        <dbReference type="Proteomes" id="UP000324748"/>
    </source>
</evidence>
<feature type="region of interest" description="Disordered" evidence="1">
    <location>
        <begin position="52"/>
        <end position="74"/>
    </location>
</feature>
<evidence type="ECO:0000256" key="1">
    <source>
        <dbReference type="SAM" id="MobiDB-lite"/>
    </source>
</evidence>
<dbReference type="OrthoDB" id="10424222at2759"/>
<name>A0A5B0QNU9_PUCGR</name>
<organism evidence="2 3">
    <name type="scientific">Puccinia graminis f. sp. tritici</name>
    <dbReference type="NCBI Taxonomy" id="56615"/>
    <lineage>
        <taxon>Eukaryota</taxon>
        <taxon>Fungi</taxon>
        <taxon>Dikarya</taxon>
        <taxon>Basidiomycota</taxon>
        <taxon>Pucciniomycotina</taxon>
        <taxon>Pucciniomycetes</taxon>
        <taxon>Pucciniales</taxon>
        <taxon>Pucciniaceae</taxon>
        <taxon>Puccinia</taxon>
    </lineage>
</organism>
<dbReference type="EMBL" id="VSWC01000014">
    <property type="protein sequence ID" value="KAA1114799.1"/>
    <property type="molecule type" value="Genomic_DNA"/>
</dbReference>
<gene>
    <name evidence="2" type="ORF">PGT21_023790</name>
</gene>
<dbReference type="Proteomes" id="UP000324748">
    <property type="component" value="Unassembled WGS sequence"/>
</dbReference>
<protein>
    <submittedName>
        <fullName evidence="2">Uncharacterized protein</fullName>
    </submittedName>
</protein>
<keyword evidence="3" id="KW-1185">Reference proteome</keyword>
<evidence type="ECO:0000313" key="2">
    <source>
        <dbReference type="EMBL" id="KAA1114799.1"/>
    </source>
</evidence>
<dbReference type="AlphaFoldDB" id="A0A5B0QNU9"/>
<reference evidence="2 3" key="1">
    <citation type="submission" date="2019-05" db="EMBL/GenBank/DDBJ databases">
        <title>Emergence of the Ug99 lineage of the wheat stem rust pathogen through somatic hybridization.</title>
        <authorList>
            <person name="Li F."/>
            <person name="Upadhyaya N.M."/>
            <person name="Sperschneider J."/>
            <person name="Matny O."/>
            <person name="Nguyen-Phuc H."/>
            <person name="Mago R."/>
            <person name="Raley C."/>
            <person name="Miller M.E."/>
            <person name="Silverstein K.A.T."/>
            <person name="Henningsen E."/>
            <person name="Hirsch C.D."/>
            <person name="Visser B."/>
            <person name="Pretorius Z.A."/>
            <person name="Steffenson B.J."/>
            <person name="Schwessinger B."/>
            <person name="Dodds P.N."/>
            <person name="Figueroa M."/>
        </authorList>
    </citation>
    <scope>NUCLEOTIDE SEQUENCE [LARGE SCALE GENOMIC DNA]</scope>
    <source>
        <strain evidence="2">21-0</strain>
    </source>
</reference>
<comment type="caution">
    <text evidence="2">The sequence shown here is derived from an EMBL/GenBank/DDBJ whole genome shotgun (WGS) entry which is preliminary data.</text>
</comment>
<accession>A0A5B0QNU9</accession>